<dbReference type="Pfam" id="PF18153">
    <property type="entry name" value="Cap15_CD_rec"/>
    <property type="match status" value="1"/>
</dbReference>
<reference evidence="2 3" key="1">
    <citation type="submission" date="2019-10" db="EMBL/GenBank/DDBJ databases">
        <title>Genome sequence of Phaeocystidibacter marisrubri JCM30614 (type strain).</title>
        <authorList>
            <person name="Bowman J.P."/>
        </authorList>
    </citation>
    <scope>NUCLEOTIDE SEQUENCE [LARGE SCALE GENOMIC DNA]</scope>
    <source>
        <strain evidence="2 3">JCM 30614</strain>
    </source>
</reference>
<dbReference type="InterPro" id="IPR041208">
    <property type="entry name" value="Cap15"/>
</dbReference>
<evidence type="ECO:0000313" key="2">
    <source>
        <dbReference type="EMBL" id="KAB2815600.1"/>
    </source>
</evidence>
<name>A0A6L3ZD53_9FLAO</name>
<keyword evidence="3" id="KW-1185">Reference proteome</keyword>
<gene>
    <name evidence="2" type="ORF">F8C82_07810</name>
</gene>
<accession>A0A6L3ZD53</accession>
<protein>
    <recommendedName>
        <fullName evidence="1">CD-NTase-associated protein 15 domain-containing protein</fullName>
    </recommendedName>
</protein>
<organism evidence="2 3">
    <name type="scientific">Phaeocystidibacter marisrubri</name>
    <dbReference type="NCBI Taxonomy" id="1577780"/>
    <lineage>
        <taxon>Bacteria</taxon>
        <taxon>Pseudomonadati</taxon>
        <taxon>Bacteroidota</taxon>
        <taxon>Flavobacteriia</taxon>
        <taxon>Flavobacteriales</taxon>
        <taxon>Phaeocystidibacteraceae</taxon>
        <taxon>Phaeocystidibacter</taxon>
    </lineage>
</organism>
<evidence type="ECO:0000313" key="3">
    <source>
        <dbReference type="Proteomes" id="UP000484164"/>
    </source>
</evidence>
<dbReference type="AlphaFoldDB" id="A0A6L3ZD53"/>
<dbReference type="RefSeq" id="WP_170266191.1">
    <property type="nucleotide sequence ID" value="NZ_WBVQ01000002.1"/>
</dbReference>
<proteinExistence type="predicted"/>
<dbReference type="EMBL" id="WBVQ01000002">
    <property type="protein sequence ID" value="KAB2815600.1"/>
    <property type="molecule type" value="Genomic_DNA"/>
</dbReference>
<comment type="caution">
    <text evidence="2">The sequence shown here is derived from an EMBL/GenBank/DDBJ whole genome shotgun (WGS) entry which is preliminary data.</text>
</comment>
<feature type="domain" description="CD-NTase-associated protein 15" evidence="1">
    <location>
        <begin position="57"/>
        <end position="182"/>
    </location>
</feature>
<dbReference type="Proteomes" id="UP000484164">
    <property type="component" value="Unassembled WGS sequence"/>
</dbReference>
<evidence type="ECO:0000259" key="1">
    <source>
        <dbReference type="Pfam" id="PF18153"/>
    </source>
</evidence>
<sequence>MIFTAWLVGWLVDWGISFLEQNSVSATPPATTALLLVILGLYDRFLWKLPLFQYMVDVPNMNGRYKGNLNYTFNGKPGSPECTIEIVQTASKIKICTYTKNHLGTVTESTSVAESIVKDESDFYSIYFFYQNGGTKESNQLDSHEGANFLKFIPANNRHNRLAKLKGHYFTNRQTQTKGEIEAEFEGNELKREF</sequence>